<feature type="region of interest" description="Disordered" evidence="8">
    <location>
        <begin position="248"/>
        <end position="382"/>
    </location>
</feature>
<dbReference type="InterPro" id="IPR011254">
    <property type="entry name" value="Prismane-like_sf"/>
</dbReference>
<dbReference type="GO" id="GO:0003676">
    <property type="term" value="F:nucleic acid binding"/>
    <property type="evidence" value="ECO:0007669"/>
    <property type="project" value="InterPro"/>
</dbReference>
<dbReference type="OrthoDB" id="18087at2759"/>
<dbReference type="GO" id="GO:0050418">
    <property type="term" value="F:hydroxylamine reductase activity"/>
    <property type="evidence" value="ECO:0007669"/>
    <property type="project" value="TreeGrafter"/>
</dbReference>
<dbReference type="InterPro" id="IPR005120">
    <property type="entry name" value="UPF3_dom"/>
</dbReference>
<keyword evidence="4" id="KW-0560">Oxidoreductase</keyword>
<name>A0A2P6TW37_CHLSO</name>
<dbReference type="SUPFAM" id="SSF54928">
    <property type="entry name" value="RNA-binding domain, RBD"/>
    <property type="match status" value="1"/>
</dbReference>
<dbReference type="InterPro" id="IPR004137">
    <property type="entry name" value="HCP/CODH"/>
</dbReference>
<dbReference type="PANTHER" id="PTHR30109">
    <property type="entry name" value="HYDROXYLAMINE REDUCTASE"/>
    <property type="match status" value="1"/>
</dbReference>
<dbReference type="GO" id="GO:0051536">
    <property type="term" value="F:iron-sulfur cluster binding"/>
    <property type="evidence" value="ECO:0007669"/>
    <property type="project" value="UniProtKB-KW"/>
</dbReference>
<dbReference type="AlphaFoldDB" id="A0A2P6TW37"/>
<dbReference type="SUPFAM" id="SSF56821">
    <property type="entry name" value="Prismane protein-like"/>
    <property type="match status" value="1"/>
</dbReference>
<evidence type="ECO:0000256" key="7">
    <source>
        <dbReference type="ARBA" id="ARBA00023161"/>
    </source>
</evidence>
<dbReference type="EMBL" id="LHPG02000005">
    <property type="protein sequence ID" value="PRW58278.1"/>
    <property type="molecule type" value="Genomic_DNA"/>
</dbReference>
<gene>
    <name evidence="10" type="ORF">C2E21_3072</name>
</gene>
<feature type="compositionally biased region" description="Low complexity" evidence="8">
    <location>
        <begin position="327"/>
        <end position="341"/>
    </location>
</feature>
<dbReference type="STRING" id="3076.A0A2P6TW37"/>
<evidence type="ECO:0000256" key="6">
    <source>
        <dbReference type="ARBA" id="ARBA00023014"/>
    </source>
</evidence>
<feature type="compositionally biased region" description="Gly residues" evidence="8">
    <location>
        <begin position="400"/>
        <end position="410"/>
    </location>
</feature>
<dbReference type="InterPro" id="IPR035979">
    <property type="entry name" value="RBD_domain_sf"/>
</dbReference>
<comment type="similarity">
    <text evidence="1">Belongs to the RENT3 family.</text>
</comment>
<evidence type="ECO:0000256" key="2">
    <source>
        <dbReference type="ARBA" id="ARBA00022490"/>
    </source>
</evidence>
<feature type="compositionally biased region" description="Basic and acidic residues" evidence="8">
    <location>
        <begin position="364"/>
        <end position="376"/>
    </location>
</feature>
<keyword evidence="7" id="KW-0866">Nonsense-mediated mRNA decay</keyword>
<evidence type="ECO:0000256" key="5">
    <source>
        <dbReference type="ARBA" id="ARBA00023004"/>
    </source>
</evidence>
<evidence type="ECO:0000256" key="4">
    <source>
        <dbReference type="ARBA" id="ARBA00023002"/>
    </source>
</evidence>
<accession>A0A2P6TW37</accession>
<dbReference type="NCBIfam" id="TIGR01703">
    <property type="entry name" value="hybrid_clust"/>
    <property type="match status" value="1"/>
</dbReference>
<dbReference type="GO" id="GO:0000184">
    <property type="term" value="P:nuclear-transcribed mRNA catabolic process, nonsense-mediated decay"/>
    <property type="evidence" value="ECO:0007669"/>
    <property type="project" value="UniProtKB-KW"/>
</dbReference>
<evidence type="ECO:0000259" key="9">
    <source>
        <dbReference type="Pfam" id="PF03467"/>
    </source>
</evidence>
<dbReference type="InterPro" id="IPR016100">
    <property type="entry name" value="Prismane_a-bundle"/>
</dbReference>
<keyword evidence="5" id="KW-0408">Iron</keyword>
<dbReference type="PANTHER" id="PTHR30109:SF0">
    <property type="entry name" value="HYDROXYLAMINE REDUCTASE"/>
    <property type="match status" value="1"/>
</dbReference>
<dbReference type="InterPro" id="IPR010048">
    <property type="entry name" value="Hydroxylam_reduct"/>
</dbReference>
<dbReference type="GO" id="GO:0004601">
    <property type="term" value="F:peroxidase activity"/>
    <property type="evidence" value="ECO:0007669"/>
    <property type="project" value="TreeGrafter"/>
</dbReference>
<dbReference type="Pfam" id="PF03063">
    <property type="entry name" value="Prismane"/>
    <property type="match status" value="1"/>
</dbReference>
<dbReference type="Gene3D" id="3.40.50.2030">
    <property type="match status" value="2"/>
</dbReference>
<feature type="domain" description="UPF3" evidence="9">
    <location>
        <begin position="5"/>
        <end position="158"/>
    </location>
</feature>
<dbReference type="InterPro" id="IPR016099">
    <property type="entry name" value="Prismane-like_a/b-sand"/>
</dbReference>
<feature type="compositionally biased region" description="Low complexity" evidence="8">
    <location>
        <begin position="170"/>
        <end position="184"/>
    </location>
</feature>
<evidence type="ECO:0000256" key="3">
    <source>
        <dbReference type="ARBA" id="ARBA00022723"/>
    </source>
</evidence>
<keyword evidence="11" id="KW-1185">Reference proteome</keyword>
<dbReference type="CDD" id="cd12455">
    <property type="entry name" value="RRM_like_Smg4_UPF3"/>
    <property type="match status" value="1"/>
</dbReference>
<dbReference type="HAMAP" id="MF_00069">
    <property type="entry name" value="Hydroxylam_reduct"/>
    <property type="match status" value="1"/>
</dbReference>
<keyword evidence="3" id="KW-0479">Metal-binding</keyword>
<dbReference type="FunFam" id="3.40.50.2030:FF:000002">
    <property type="entry name" value="Hydroxylamine reductase"/>
    <property type="match status" value="1"/>
</dbReference>
<dbReference type="NCBIfam" id="NF003658">
    <property type="entry name" value="PRK05290.1"/>
    <property type="match status" value="1"/>
</dbReference>
<evidence type="ECO:0000313" key="11">
    <source>
        <dbReference type="Proteomes" id="UP000239899"/>
    </source>
</evidence>
<dbReference type="Pfam" id="PF03467">
    <property type="entry name" value="Smg4_UPF3"/>
    <property type="match status" value="1"/>
</dbReference>
<evidence type="ECO:0000256" key="8">
    <source>
        <dbReference type="SAM" id="MobiDB-lite"/>
    </source>
</evidence>
<evidence type="ECO:0000313" key="10">
    <source>
        <dbReference type="EMBL" id="PRW58278.1"/>
    </source>
</evidence>
<dbReference type="InterPro" id="IPR012677">
    <property type="entry name" value="Nucleotide-bd_a/b_plait_sf"/>
</dbReference>
<sequence>MAVPERCKIVVRRLPPSLPEDAFKEALGEWIERADWFRYVPGKASTKELLHSRAYLRFREAADVPRFTAAWDGHAFVSERGTQFRCQVEYAPFQKVPRQRVKRDPKEGTIERDADYIAFVERLQKGPEPAALPEPAAEAGGAPAVVVTALMQYLKDKRAPKPPPQRRGAKAAAPAPAGKAGKGKAAVTAAAKGKAAEGGKAAGGAKAAGGKADSKAAAAAKAGGEKAAGKKVVVVKKAAAGAAAAAAAAPEPAAPPPGILQRPAGAGGPQAQQQAEGQKAGKQPKQQAGKKPAKQPKQQQGGASAAAAQQQQQQAEPAATPKLLKRPAAGGQETAAGAAPAGGPPPLEPAAAASTSASAGAAEEGPKRPSRPERVRPGFGTYQPKAAGRLLQQALPQVQPGGGRGGGGGAAAAESHGEQTSKGTGCTTVGVCGKTPETAVLQDLLTYSLKGLVKKGGFVVEALGSCRHLAAPGVEVPSEVYSLLNAATFATLTNVNFDDTRFKEYIAQAHSLRDGLERMVRQNGVDESIPTPSNLPWFDLLAHPAAWKLNAGYLQSASMDQLTQLGKMTSLEHRRHVVDPTLLGLHEMITYGLRGLAAYTHHAEVLGQRDVEVDKFVAKAYAFLCSEDALDLGKSLAMVDEVGAAGLLGMKLLDYGHTSKFGHPEPTQVRITPKKGKAILISGHDLQDTHDLLTQTEGKGINIWTHGELLPAHGYPALKKRFPHLVGNYGGAWYRQQKDFSDFPGAILMTTNCIIEPRQSYKDRIFTTGEVGWSGVPHIEGKPGQTKDYSELIEKAQEMPGFTEEPAESEAKFVTTGFARNAVLGVAGEVVKAVQEGNLKHIFLVGGCDGSEPERRYFGQVAKATPEDTMLLTLGCGKFRFYDHDFGMLPGTSLPRLVDMGQCNDAYSAIVVASKLAEVFGTDVNGLPLSLDLSWLEQKAVIILLTLLHLGVKNIRIGPKAPAFLTPEALKVVVDKWNLQISDTKHPKADVEKMMAGQ</sequence>
<feature type="region of interest" description="Disordered" evidence="8">
    <location>
        <begin position="157"/>
        <end position="184"/>
    </location>
</feature>
<dbReference type="GO" id="GO:0042542">
    <property type="term" value="P:response to hydrogen peroxide"/>
    <property type="evidence" value="ECO:0007669"/>
    <property type="project" value="TreeGrafter"/>
</dbReference>
<dbReference type="GO" id="GO:0005737">
    <property type="term" value="C:cytoplasm"/>
    <property type="evidence" value="ECO:0007669"/>
    <property type="project" value="InterPro"/>
</dbReference>
<proteinExistence type="inferred from homology"/>
<dbReference type="Gene3D" id="1.20.1270.20">
    <property type="match status" value="2"/>
</dbReference>
<feature type="compositionally biased region" description="Low complexity" evidence="8">
    <location>
        <begin position="349"/>
        <end position="363"/>
    </location>
</feature>
<dbReference type="Gene3D" id="3.30.70.330">
    <property type="match status" value="1"/>
</dbReference>
<feature type="compositionally biased region" description="Low complexity" evidence="8">
    <location>
        <begin position="269"/>
        <end position="319"/>
    </location>
</feature>
<dbReference type="GO" id="GO:0046872">
    <property type="term" value="F:metal ion binding"/>
    <property type="evidence" value="ECO:0007669"/>
    <property type="project" value="UniProtKB-KW"/>
</dbReference>
<keyword evidence="2" id="KW-0963">Cytoplasm</keyword>
<organism evidence="10 11">
    <name type="scientific">Chlorella sorokiniana</name>
    <name type="common">Freshwater green alga</name>
    <dbReference type="NCBI Taxonomy" id="3076"/>
    <lineage>
        <taxon>Eukaryota</taxon>
        <taxon>Viridiplantae</taxon>
        <taxon>Chlorophyta</taxon>
        <taxon>core chlorophytes</taxon>
        <taxon>Trebouxiophyceae</taxon>
        <taxon>Chlorellales</taxon>
        <taxon>Chlorellaceae</taxon>
        <taxon>Chlorella clade</taxon>
        <taxon>Chlorella</taxon>
    </lineage>
</organism>
<evidence type="ECO:0000256" key="1">
    <source>
        <dbReference type="ARBA" id="ARBA00005991"/>
    </source>
</evidence>
<keyword evidence="6" id="KW-0411">Iron-sulfur</keyword>
<feature type="region of interest" description="Disordered" evidence="8">
    <location>
        <begin position="396"/>
        <end position="424"/>
    </location>
</feature>
<protein>
    <submittedName>
        <fullName evidence="10">Hydroxylamine reductase</fullName>
    </submittedName>
</protein>
<comment type="caution">
    <text evidence="10">The sequence shown here is derived from an EMBL/GenBank/DDBJ whole genome shotgun (WGS) entry which is preliminary data.</text>
</comment>
<dbReference type="Proteomes" id="UP000239899">
    <property type="component" value="Unassembled WGS sequence"/>
</dbReference>
<reference evidence="10 11" key="1">
    <citation type="journal article" date="2018" name="Plant J.">
        <title>Genome sequences of Chlorella sorokiniana UTEX 1602 and Micractinium conductrix SAG 241.80: implications to maltose excretion by a green alga.</title>
        <authorList>
            <person name="Arriola M.B."/>
            <person name="Velmurugan N."/>
            <person name="Zhang Y."/>
            <person name="Plunkett M.H."/>
            <person name="Hondzo H."/>
            <person name="Barney B.M."/>
        </authorList>
    </citation>
    <scope>NUCLEOTIDE SEQUENCE [LARGE SCALE GENOMIC DNA]</scope>
    <source>
        <strain evidence="11">UTEX 1602</strain>
    </source>
</reference>